<feature type="region of interest" description="Disordered" evidence="1">
    <location>
        <begin position="247"/>
        <end position="271"/>
    </location>
</feature>
<feature type="region of interest" description="Disordered" evidence="1">
    <location>
        <begin position="399"/>
        <end position="490"/>
    </location>
</feature>
<protein>
    <submittedName>
        <fullName evidence="2">Uncharacterized protein</fullName>
    </submittedName>
</protein>
<dbReference type="EMBL" id="CAJNOJ010000044">
    <property type="protein sequence ID" value="CAF0944258.1"/>
    <property type="molecule type" value="Genomic_DNA"/>
</dbReference>
<evidence type="ECO:0000313" key="4">
    <source>
        <dbReference type="Proteomes" id="UP000663828"/>
    </source>
</evidence>
<comment type="caution">
    <text evidence="2">The sequence shown here is derived from an EMBL/GenBank/DDBJ whole genome shotgun (WGS) entry which is preliminary data.</text>
</comment>
<dbReference type="EMBL" id="CAJNOR010001932">
    <property type="protein sequence ID" value="CAF1221880.1"/>
    <property type="molecule type" value="Genomic_DNA"/>
</dbReference>
<feature type="compositionally biased region" description="Basic and acidic residues" evidence="1">
    <location>
        <begin position="439"/>
        <end position="462"/>
    </location>
</feature>
<dbReference type="OrthoDB" id="10021598at2759"/>
<feature type="region of interest" description="Disordered" evidence="1">
    <location>
        <begin position="539"/>
        <end position="600"/>
    </location>
</feature>
<evidence type="ECO:0000313" key="2">
    <source>
        <dbReference type="EMBL" id="CAF0944258.1"/>
    </source>
</evidence>
<name>A0A814CM44_ADIRI</name>
<reference evidence="2" key="1">
    <citation type="submission" date="2021-02" db="EMBL/GenBank/DDBJ databases">
        <authorList>
            <person name="Nowell W R."/>
        </authorList>
    </citation>
    <scope>NUCLEOTIDE SEQUENCE</scope>
</reference>
<dbReference type="PANTHER" id="PTHR36696:SF1">
    <property type="entry name" value="EF-HAND DOMAIN-CONTAINING PROTEIN"/>
    <property type="match status" value="1"/>
</dbReference>
<feature type="compositionally biased region" description="Polar residues" evidence="1">
    <location>
        <begin position="405"/>
        <end position="429"/>
    </location>
</feature>
<evidence type="ECO:0000313" key="5">
    <source>
        <dbReference type="Proteomes" id="UP000663852"/>
    </source>
</evidence>
<dbReference type="PANTHER" id="PTHR36696">
    <property type="entry name" value="AGAP012002-PA"/>
    <property type="match status" value="1"/>
</dbReference>
<organism evidence="2 5">
    <name type="scientific">Adineta ricciae</name>
    <name type="common">Rotifer</name>
    <dbReference type="NCBI Taxonomy" id="249248"/>
    <lineage>
        <taxon>Eukaryota</taxon>
        <taxon>Metazoa</taxon>
        <taxon>Spiralia</taxon>
        <taxon>Gnathifera</taxon>
        <taxon>Rotifera</taxon>
        <taxon>Eurotatoria</taxon>
        <taxon>Bdelloidea</taxon>
        <taxon>Adinetida</taxon>
        <taxon>Adinetidae</taxon>
        <taxon>Adineta</taxon>
    </lineage>
</organism>
<feature type="region of interest" description="Disordered" evidence="1">
    <location>
        <begin position="122"/>
        <end position="194"/>
    </location>
</feature>
<evidence type="ECO:0000256" key="1">
    <source>
        <dbReference type="SAM" id="MobiDB-lite"/>
    </source>
</evidence>
<feature type="compositionally biased region" description="Polar residues" evidence="1">
    <location>
        <begin position="170"/>
        <end position="188"/>
    </location>
</feature>
<proteinExistence type="predicted"/>
<feature type="compositionally biased region" description="Polar residues" evidence="1">
    <location>
        <begin position="122"/>
        <end position="133"/>
    </location>
</feature>
<sequence length="855" mass="96571">MTKVTIITQNFSSPNDVSDTPLMLLPQAPPPPKSTTAADKDQDGFNQLLLHDRHRQRQSYIQSYTAFETLKKRQDFVLRQENLRSLQKFIERMSTKQDQFIDQSFYSYKQCFGKFINVRPSTQRNLQEQSQRPKTAGPTYDRTSHRQLIHAPTAPLEPAPSIPSHRYQKSNRPSSSTRYRTNATSLRTPRQRQDPFRTTSFISHSQPFISFSENYLQRYDGPTTKSQVIKYNNGIERATHKLQTTTNFNSDSATNRSTINKPSNGTRTPNKAQAAMNIGENDPVVSDDDDDNLPMKAEPAIPANDDQLLYEHVTETNLTDDLPLHESPITGIIEDDHEITDNPEEKVTRKTTRQPSTTQAVLITDHVTNSTDARETKTTDHVRPVTTESKYSINTTLKVTDDLKTQTPSNNRSNTVSRLTNTPASTPEMTYTAALQDGLVKDKTPEPDTNRIKPAITEERRFSQQSNTLTNDSRKKTSISQKKPKSAKKKHTIVVAVPIANNEPFTAPISNDDADSIENAITVQNYGNTLPEQTITVKPKRRRVPATPAKKPITAVRRSSIPSKTEPVKTKDETPTQAKAVVADKQAPPDVTEEKKEEVAPVETNILPKQNQQPEPIEEPSVRTKKDAFETSGPAALMTNAELKALGSHRTVVKKTRFHLGKPVAKHSAEKVATCEPETLELIEKIQQSEVGNEIGRTSISKQGCRFELPSDLKKLEGLTPLEYIGRYCRFSSHRRYQFKRIFDKYRNSKHVVELTNLYSAVTDIHTDSFTRSQYDELCQLIGAEDPHTQFSFETFSGVLAVCERLVYDALNSSSDPEDYELAKDPLEKCDFYSLKRKLDGFNISKALRKLIHTL</sequence>
<dbReference type="AlphaFoldDB" id="A0A814CM44"/>
<gene>
    <name evidence="2" type="ORF">EDS130_LOCUS11987</name>
    <name evidence="3" type="ORF">XAT740_LOCUS24753</name>
</gene>
<dbReference type="Proteomes" id="UP000663852">
    <property type="component" value="Unassembled WGS sequence"/>
</dbReference>
<evidence type="ECO:0000313" key="3">
    <source>
        <dbReference type="EMBL" id="CAF1221880.1"/>
    </source>
</evidence>
<accession>A0A814CM44</accession>
<dbReference type="Proteomes" id="UP000663828">
    <property type="component" value="Unassembled WGS sequence"/>
</dbReference>
<keyword evidence="4" id="KW-1185">Reference proteome</keyword>